<evidence type="ECO:0000256" key="4">
    <source>
        <dbReference type="ARBA" id="ARBA00022691"/>
    </source>
</evidence>
<dbReference type="GO" id="GO:0005525">
    <property type="term" value="F:GTP binding"/>
    <property type="evidence" value="ECO:0007669"/>
    <property type="project" value="UniProtKB-KW"/>
</dbReference>
<evidence type="ECO:0000256" key="2">
    <source>
        <dbReference type="ARBA" id="ARBA00012167"/>
    </source>
</evidence>
<accession>A0A9D2AVV7</accession>
<evidence type="ECO:0000256" key="8">
    <source>
        <dbReference type="ARBA" id="ARBA00023014"/>
    </source>
</evidence>
<keyword evidence="7" id="KW-0408">Iron</keyword>
<dbReference type="AlphaFoldDB" id="A0A9D2AVV7"/>
<keyword evidence="13" id="KW-0175">Coiled coil</keyword>
<dbReference type="GO" id="GO:0006777">
    <property type="term" value="P:Mo-molybdopterin cofactor biosynthetic process"/>
    <property type="evidence" value="ECO:0007669"/>
    <property type="project" value="UniProtKB-KW"/>
</dbReference>
<comment type="caution">
    <text evidence="15">The sequence shown here is derived from an EMBL/GenBank/DDBJ whole genome shotgun (WGS) entry which is preliminary data.</text>
</comment>
<evidence type="ECO:0000256" key="13">
    <source>
        <dbReference type="SAM" id="Coils"/>
    </source>
</evidence>
<dbReference type="GO" id="GO:0051539">
    <property type="term" value="F:4 iron, 4 sulfur cluster binding"/>
    <property type="evidence" value="ECO:0007669"/>
    <property type="project" value="UniProtKB-KW"/>
</dbReference>
<dbReference type="SFLD" id="SFLDG01383">
    <property type="entry name" value="cyclic_pyranopterin_phosphate"/>
    <property type="match status" value="1"/>
</dbReference>
<organism evidence="15 16">
    <name type="scientific">Candidatus Lachnoclostridium stercoripullorum</name>
    <dbReference type="NCBI Taxonomy" id="2838635"/>
    <lineage>
        <taxon>Bacteria</taxon>
        <taxon>Bacillati</taxon>
        <taxon>Bacillota</taxon>
        <taxon>Clostridia</taxon>
        <taxon>Lachnospirales</taxon>
        <taxon>Lachnospiraceae</taxon>
    </lineage>
</organism>
<dbReference type="GO" id="GO:0046872">
    <property type="term" value="F:metal ion binding"/>
    <property type="evidence" value="ECO:0007669"/>
    <property type="project" value="UniProtKB-KW"/>
</dbReference>
<evidence type="ECO:0000259" key="14">
    <source>
        <dbReference type="PROSITE" id="PS51918"/>
    </source>
</evidence>
<dbReference type="Gene3D" id="3.20.20.70">
    <property type="entry name" value="Aldolase class I"/>
    <property type="match status" value="1"/>
</dbReference>
<keyword evidence="5" id="KW-0479">Metal-binding</keyword>
<feature type="domain" description="Radical SAM core" evidence="14">
    <location>
        <begin position="4"/>
        <end position="220"/>
    </location>
</feature>
<dbReference type="PROSITE" id="PS01305">
    <property type="entry name" value="MOAA_NIFB_PQQE"/>
    <property type="match status" value="1"/>
</dbReference>
<keyword evidence="8" id="KW-0411">Iron-sulfur</keyword>
<evidence type="ECO:0000256" key="11">
    <source>
        <dbReference type="ARBA" id="ARBA00023239"/>
    </source>
</evidence>
<feature type="coiled-coil region" evidence="13">
    <location>
        <begin position="274"/>
        <end position="301"/>
    </location>
</feature>
<dbReference type="InterPro" id="IPR006638">
    <property type="entry name" value="Elp3/MiaA/NifB-like_rSAM"/>
</dbReference>
<dbReference type="InterPro" id="IPR050105">
    <property type="entry name" value="MoCo_biosynth_MoaA/MoaC"/>
</dbReference>
<keyword evidence="9" id="KW-0342">GTP-binding</keyword>
<sequence length="325" mass="36436">MRDGTGRTIDYMRISITDRCNLRCRYCMPEGIQCLPREEILTYREIEEIAACAADLGIRHLKITGGEPLVRRGCAGLVGRLKEIPGIETVTITTNGVLLADVLDELLAAGIDGINISLDTLNSDRYRELTGGGDIGRVLTGLGRAAETEVPVKINAVSLDLGAENWRQLLELGRDRKVDVRFIEMMPIGYGKNFPALDHRSLLEEMRRIYPGMERDERRHGFGPAVYYRIPGFLGSAGLISAIHGKFCSSCNRVRLTAQGYLKTCLCYHDGTDLREILRREETEEERRELLKQAMEEAIRRKPGAHCFERPEAITEGENMIRIGG</sequence>
<dbReference type="InterPro" id="IPR040064">
    <property type="entry name" value="MoaA-like"/>
</dbReference>
<name>A0A9D2AVV7_9FIRM</name>
<evidence type="ECO:0000256" key="12">
    <source>
        <dbReference type="ARBA" id="ARBA00048697"/>
    </source>
</evidence>
<dbReference type="GO" id="GO:0061798">
    <property type="term" value="F:GTP 3',8'-cyclase activity"/>
    <property type="evidence" value="ECO:0007669"/>
    <property type="project" value="UniProtKB-EC"/>
</dbReference>
<keyword evidence="6" id="KW-0547">Nucleotide-binding</keyword>
<proteinExistence type="predicted"/>
<evidence type="ECO:0000256" key="10">
    <source>
        <dbReference type="ARBA" id="ARBA00023150"/>
    </source>
</evidence>
<dbReference type="InterPro" id="IPR010505">
    <property type="entry name" value="MoaA_twitch"/>
</dbReference>
<dbReference type="SFLD" id="SFLDS00029">
    <property type="entry name" value="Radical_SAM"/>
    <property type="match status" value="1"/>
</dbReference>
<keyword evidence="11 15" id="KW-0456">Lyase</keyword>
<gene>
    <name evidence="15" type="primary">moaA</name>
    <name evidence="15" type="ORF">IAA28_03375</name>
</gene>
<dbReference type="Pfam" id="PF06463">
    <property type="entry name" value="Mob_synth_C"/>
    <property type="match status" value="1"/>
</dbReference>
<dbReference type="CDD" id="cd01335">
    <property type="entry name" value="Radical_SAM"/>
    <property type="match status" value="1"/>
</dbReference>
<dbReference type="InterPro" id="IPR000385">
    <property type="entry name" value="MoaA_NifB_PqqE_Fe-S-bd_CS"/>
</dbReference>
<dbReference type="EC" id="4.1.99.22" evidence="2"/>
<dbReference type="PROSITE" id="PS51918">
    <property type="entry name" value="RADICAL_SAM"/>
    <property type="match status" value="1"/>
</dbReference>
<dbReference type="SUPFAM" id="SSF102114">
    <property type="entry name" value="Radical SAM enzymes"/>
    <property type="match status" value="1"/>
</dbReference>
<keyword evidence="10" id="KW-0501">Molybdenum cofactor biosynthesis</keyword>
<evidence type="ECO:0000313" key="16">
    <source>
        <dbReference type="Proteomes" id="UP000886780"/>
    </source>
</evidence>
<dbReference type="InterPro" id="IPR013785">
    <property type="entry name" value="Aldolase_TIM"/>
</dbReference>
<dbReference type="SMART" id="SM00729">
    <property type="entry name" value="Elp3"/>
    <property type="match status" value="1"/>
</dbReference>
<comment type="catalytic activity">
    <reaction evidence="12">
        <text>GTP + AH2 + S-adenosyl-L-methionine = (8S)-3',8-cyclo-7,8-dihydroguanosine 5'-triphosphate + 5'-deoxyadenosine + L-methionine + A + H(+)</text>
        <dbReference type="Rhea" id="RHEA:49576"/>
        <dbReference type="ChEBI" id="CHEBI:13193"/>
        <dbReference type="ChEBI" id="CHEBI:15378"/>
        <dbReference type="ChEBI" id="CHEBI:17319"/>
        <dbReference type="ChEBI" id="CHEBI:17499"/>
        <dbReference type="ChEBI" id="CHEBI:37565"/>
        <dbReference type="ChEBI" id="CHEBI:57844"/>
        <dbReference type="ChEBI" id="CHEBI:59789"/>
        <dbReference type="ChEBI" id="CHEBI:131766"/>
        <dbReference type="EC" id="4.1.99.22"/>
    </reaction>
</comment>
<evidence type="ECO:0000256" key="6">
    <source>
        <dbReference type="ARBA" id="ARBA00022741"/>
    </source>
</evidence>
<reference evidence="15" key="2">
    <citation type="submission" date="2021-04" db="EMBL/GenBank/DDBJ databases">
        <authorList>
            <person name="Gilroy R."/>
        </authorList>
    </citation>
    <scope>NUCLEOTIDE SEQUENCE</scope>
    <source>
        <strain evidence="15">ChiGjej4B4-12881</strain>
    </source>
</reference>
<evidence type="ECO:0000313" key="15">
    <source>
        <dbReference type="EMBL" id="HIX51833.1"/>
    </source>
</evidence>
<dbReference type="SFLD" id="SFLDG01067">
    <property type="entry name" value="SPASM/twitch_domain_containing"/>
    <property type="match status" value="1"/>
</dbReference>
<dbReference type="GO" id="GO:0061799">
    <property type="term" value="F:cyclic pyranopterin monophosphate synthase activity"/>
    <property type="evidence" value="ECO:0007669"/>
    <property type="project" value="TreeGrafter"/>
</dbReference>
<reference evidence="15" key="1">
    <citation type="journal article" date="2021" name="PeerJ">
        <title>Extensive microbial diversity within the chicken gut microbiome revealed by metagenomics and culture.</title>
        <authorList>
            <person name="Gilroy R."/>
            <person name="Ravi A."/>
            <person name="Getino M."/>
            <person name="Pursley I."/>
            <person name="Horton D.L."/>
            <person name="Alikhan N.F."/>
            <person name="Baker D."/>
            <person name="Gharbi K."/>
            <person name="Hall N."/>
            <person name="Watson M."/>
            <person name="Adriaenssens E.M."/>
            <person name="Foster-Nyarko E."/>
            <person name="Jarju S."/>
            <person name="Secka A."/>
            <person name="Antonio M."/>
            <person name="Oren A."/>
            <person name="Chaudhuri R.R."/>
            <person name="La Ragione R."/>
            <person name="Hildebrand F."/>
            <person name="Pallen M.J."/>
        </authorList>
    </citation>
    <scope>NUCLEOTIDE SEQUENCE</scope>
    <source>
        <strain evidence="15">ChiGjej4B4-12881</strain>
    </source>
</reference>
<dbReference type="SFLD" id="SFLDG01386">
    <property type="entry name" value="main_SPASM_domain-containing"/>
    <property type="match status" value="1"/>
</dbReference>
<dbReference type="InterPro" id="IPR058240">
    <property type="entry name" value="rSAM_sf"/>
</dbReference>
<keyword evidence="4" id="KW-0949">S-adenosyl-L-methionine</keyword>
<keyword evidence="3" id="KW-0004">4Fe-4S</keyword>
<dbReference type="Proteomes" id="UP000886780">
    <property type="component" value="Unassembled WGS sequence"/>
</dbReference>
<dbReference type="PANTHER" id="PTHR22960">
    <property type="entry name" value="MOLYBDOPTERIN COFACTOR SYNTHESIS PROTEIN A"/>
    <property type="match status" value="1"/>
</dbReference>
<evidence type="ECO:0000256" key="9">
    <source>
        <dbReference type="ARBA" id="ARBA00023134"/>
    </source>
</evidence>
<dbReference type="NCBIfam" id="TIGR02666">
    <property type="entry name" value="moaA"/>
    <property type="match status" value="1"/>
</dbReference>
<evidence type="ECO:0000256" key="1">
    <source>
        <dbReference type="ARBA" id="ARBA00001966"/>
    </source>
</evidence>
<dbReference type="PANTHER" id="PTHR22960:SF0">
    <property type="entry name" value="MOLYBDENUM COFACTOR BIOSYNTHESIS PROTEIN 1"/>
    <property type="match status" value="1"/>
</dbReference>
<dbReference type="InterPro" id="IPR013483">
    <property type="entry name" value="MoaA"/>
</dbReference>
<comment type="cofactor">
    <cofactor evidence="1">
        <name>[4Fe-4S] cluster</name>
        <dbReference type="ChEBI" id="CHEBI:49883"/>
    </cofactor>
</comment>
<dbReference type="InterPro" id="IPR007197">
    <property type="entry name" value="rSAM"/>
</dbReference>
<evidence type="ECO:0000256" key="5">
    <source>
        <dbReference type="ARBA" id="ARBA00022723"/>
    </source>
</evidence>
<dbReference type="Pfam" id="PF04055">
    <property type="entry name" value="Radical_SAM"/>
    <property type="match status" value="1"/>
</dbReference>
<evidence type="ECO:0000256" key="3">
    <source>
        <dbReference type="ARBA" id="ARBA00022485"/>
    </source>
</evidence>
<evidence type="ECO:0000256" key="7">
    <source>
        <dbReference type="ARBA" id="ARBA00023004"/>
    </source>
</evidence>
<protein>
    <recommendedName>
        <fullName evidence="2">GTP 3',8-cyclase</fullName>
        <ecNumber evidence="2">4.1.99.22</ecNumber>
    </recommendedName>
</protein>
<dbReference type="EMBL" id="DXEU01000058">
    <property type="protein sequence ID" value="HIX51833.1"/>
    <property type="molecule type" value="Genomic_DNA"/>
</dbReference>